<dbReference type="InterPro" id="IPR005849">
    <property type="entry name" value="GalP_Utransf_N"/>
</dbReference>
<dbReference type="EMBL" id="LZPO01078268">
    <property type="protein sequence ID" value="OBS67580.1"/>
    <property type="molecule type" value="Genomic_DNA"/>
</dbReference>
<dbReference type="OrthoDB" id="418412at2759"/>
<evidence type="ECO:0000313" key="6">
    <source>
        <dbReference type="EMBL" id="OBS67580.1"/>
    </source>
</evidence>
<feature type="domain" description="Galactose-1-phosphate uridyl transferase N-terminal" evidence="5">
    <location>
        <begin position="24"/>
        <end position="92"/>
    </location>
</feature>
<feature type="compositionally biased region" description="Polar residues" evidence="4">
    <location>
        <begin position="1"/>
        <end position="15"/>
    </location>
</feature>
<proteinExistence type="predicted"/>
<evidence type="ECO:0000256" key="3">
    <source>
        <dbReference type="ARBA" id="ARBA00023277"/>
    </source>
</evidence>
<gene>
    <name evidence="6" type="ORF">A6R68_03843</name>
</gene>
<dbReference type="PANTHER" id="PTHR11943">
    <property type="entry name" value="GALACTOSE-1-PHOSPHATE URIDYLYLTRANSFERASE"/>
    <property type="match status" value="1"/>
</dbReference>
<evidence type="ECO:0000256" key="1">
    <source>
        <dbReference type="ARBA" id="ARBA00022679"/>
    </source>
</evidence>
<comment type="caution">
    <text evidence="6">The sequence shown here is derived from an EMBL/GenBank/DDBJ whole genome shotgun (WGS) entry which is preliminary data.</text>
</comment>
<protein>
    <recommendedName>
        <fullName evidence="5">Galactose-1-phosphate uridyl transferase N-terminal domain-containing protein</fullName>
    </recommendedName>
</protein>
<keyword evidence="2" id="KW-0548">Nucleotidyltransferase</keyword>
<dbReference type="Pfam" id="PF01087">
    <property type="entry name" value="GalP_UDP_transf"/>
    <property type="match status" value="1"/>
</dbReference>
<dbReference type="AlphaFoldDB" id="A0A1A6GPF8"/>
<dbReference type="GO" id="GO:0008270">
    <property type="term" value="F:zinc ion binding"/>
    <property type="evidence" value="ECO:0007669"/>
    <property type="project" value="InterPro"/>
</dbReference>
<evidence type="ECO:0000256" key="2">
    <source>
        <dbReference type="ARBA" id="ARBA00022695"/>
    </source>
</evidence>
<reference evidence="6 7" key="1">
    <citation type="submission" date="2016-06" db="EMBL/GenBank/DDBJ databases">
        <title>The Draft Genome Sequence and Annotation of the Desert Woodrat Neotoma lepida.</title>
        <authorList>
            <person name="Campbell M."/>
            <person name="Oakeson K.F."/>
            <person name="Yandell M."/>
            <person name="Halpert J.R."/>
            <person name="Dearing D."/>
        </authorList>
    </citation>
    <scope>NUCLEOTIDE SEQUENCE [LARGE SCALE GENOMIC DNA]</scope>
    <source>
        <strain evidence="6">417</strain>
        <tissue evidence="6">Liver</tissue>
    </source>
</reference>
<keyword evidence="1" id="KW-0808">Transferase</keyword>
<organism evidence="6 7">
    <name type="scientific">Neotoma lepida</name>
    <name type="common">Desert woodrat</name>
    <dbReference type="NCBI Taxonomy" id="56216"/>
    <lineage>
        <taxon>Eukaryota</taxon>
        <taxon>Metazoa</taxon>
        <taxon>Chordata</taxon>
        <taxon>Craniata</taxon>
        <taxon>Vertebrata</taxon>
        <taxon>Euteleostomi</taxon>
        <taxon>Mammalia</taxon>
        <taxon>Eutheria</taxon>
        <taxon>Euarchontoglires</taxon>
        <taxon>Glires</taxon>
        <taxon>Rodentia</taxon>
        <taxon>Myomorpha</taxon>
        <taxon>Muroidea</taxon>
        <taxon>Cricetidae</taxon>
        <taxon>Neotominae</taxon>
        <taxon>Neotoma</taxon>
    </lineage>
</organism>
<dbReference type="Gene3D" id="3.30.428.10">
    <property type="entry name" value="HIT-like"/>
    <property type="match status" value="1"/>
</dbReference>
<name>A0A1A6GPF8_NEOLE</name>
<dbReference type="Proteomes" id="UP000092124">
    <property type="component" value="Unassembled WGS sequence"/>
</dbReference>
<keyword evidence="3" id="KW-0119">Carbohydrate metabolism</keyword>
<keyword evidence="7" id="KW-1185">Reference proteome</keyword>
<dbReference type="PANTHER" id="PTHR11943:SF1">
    <property type="entry name" value="GALACTOSE-1-PHOSPHATE URIDYLYLTRANSFERASE"/>
    <property type="match status" value="1"/>
</dbReference>
<evidence type="ECO:0000259" key="5">
    <source>
        <dbReference type="Pfam" id="PF01087"/>
    </source>
</evidence>
<dbReference type="SUPFAM" id="SSF54197">
    <property type="entry name" value="HIT-like"/>
    <property type="match status" value="1"/>
</dbReference>
<sequence>MSQNGADPEQHQQASEADAMAVTFRASEHQHIRYNPLQDEWVLVSAHRMKRPWQGQVEPQLLKTVPRHDPLNPLCPGATRANGEVSPNTQPPREIGGNGSPCFAALHPQEGAVRLFLGHIPASNFGP</sequence>
<feature type="region of interest" description="Disordered" evidence="4">
    <location>
        <begin position="60"/>
        <end position="102"/>
    </location>
</feature>
<dbReference type="GO" id="GO:0033499">
    <property type="term" value="P:galactose catabolic process via UDP-galactose, Leloir pathway"/>
    <property type="evidence" value="ECO:0007669"/>
    <property type="project" value="TreeGrafter"/>
</dbReference>
<evidence type="ECO:0000256" key="4">
    <source>
        <dbReference type="SAM" id="MobiDB-lite"/>
    </source>
</evidence>
<dbReference type="InterPro" id="IPR001937">
    <property type="entry name" value="GalP_UDPtransf1"/>
</dbReference>
<evidence type="ECO:0000313" key="7">
    <source>
        <dbReference type="Proteomes" id="UP000092124"/>
    </source>
</evidence>
<feature type="region of interest" description="Disordered" evidence="4">
    <location>
        <begin position="1"/>
        <end position="20"/>
    </location>
</feature>
<dbReference type="STRING" id="56216.A0A1A6GPF8"/>
<accession>A0A1A6GPF8</accession>
<dbReference type="InterPro" id="IPR036265">
    <property type="entry name" value="HIT-like_sf"/>
</dbReference>
<dbReference type="GO" id="GO:0008108">
    <property type="term" value="F:UDP-glucose:hexose-1-phosphate uridylyltransferase activity"/>
    <property type="evidence" value="ECO:0007669"/>
    <property type="project" value="InterPro"/>
</dbReference>
<dbReference type="GO" id="GO:0005737">
    <property type="term" value="C:cytoplasm"/>
    <property type="evidence" value="ECO:0007669"/>
    <property type="project" value="TreeGrafter"/>
</dbReference>